<dbReference type="RefSeq" id="WP_407068776.1">
    <property type="nucleotide sequence ID" value="NZ_JBJJXE010000003.1"/>
</dbReference>
<keyword evidence="5 15" id="KW-0288">FMN</keyword>
<dbReference type="InterPro" id="IPR023465">
    <property type="entry name" value="Riboflavin_kinase_dom_sf"/>
</dbReference>
<comment type="catalytic activity">
    <reaction evidence="14 15">
        <text>FMN + ATP + H(+) = FAD + diphosphate</text>
        <dbReference type="Rhea" id="RHEA:17237"/>
        <dbReference type="ChEBI" id="CHEBI:15378"/>
        <dbReference type="ChEBI" id="CHEBI:30616"/>
        <dbReference type="ChEBI" id="CHEBI:33019"/>
        <dbReference type="ChEBI" id="CHEBI:57692"/>
        <dbReference type="ChEBI" id="CHEBI:58210"/>
        <dbReference type="EC" id="2.7.7.2"/>
    </reaction>
</comment>
<dbReference type="SUPFAM" id="SSF52374">
    <property type="entry name" value="Nucleotidylyl transferase"/>
    <property type="match status" value="1"/>
</dbReference>
<comment type="catalytic activity">
    <reaction evidence="13 15">
        <text>riboflavin + ATP = FMN + ADP + H(+)</text>
        <dbReference type="Rhea" id="RHEA:14357"/>
        <dbReference type="ChEBI" id="CHEBI:15378"/>
        <dbReference type="ChEBI" id="CHEBI:30616"/>
        <dbReference type="ChEBI" id="CHEBI:57986"/>
        <dbReference type="ChEBI" id="CHEBI:58210"/>
        <dbReference type="ChEBI" id="CHEBI:456216"/>
        <dbReference type="EC" id="2.7.1.26"/>
    </reaction>
</comment>
<dbReference type="PANTHER" id="PTHR22749:SF6">
    <property type="entry name" value="RIBOFLAVIN KINASE"/>
    <property type="match status" value="1"/>
</dbReference>
<dbReference type="EC" id="2.7.1.26" evidence="15"/>
<dbReference type="Gene3D" id="2.40.30.30">
    <property type="entry name" value="Riboflavin kinase-like"/>
    <property type="match status" value="1"/>
</dbReference>
<dbReference type="EC" id="2.7.7.2" evidence="15"/>
<comment type="similarity">
    <text evidence="15">Belongs to the ribF family.</text>
</comment>
<evidence type="ECO:0000256" key="7">
    <source>
        <dbReference type="ARBA" id="ARBA00022695"/>
    </source>
</evidence>
<comment type="pathway">
    <text evidence="3 15">Cofactor biosynthesis; FMN biosynthesis; FMN from riboflavin (ATP route): step 1/1.</text>
</comment>
<evidence type="ECO:0000256" key="5">
    <source>
        <dbReference type="ARBA" id="ARBA00022643"/>
    </source>
</evidence>
<keyword evidence="4 15" id="KW-0285">Flavoprotein</keyword>
<keyword evidence="11 15" id="KW-0067">ATP-binding</keyword>
<dbReference type="GO" id="GO:0003919">
    <property type="term" value="F:FMN adenylyltransferase activity"/>
    <property type="evidence" value="ECO:0007669"/>
    <property type="project" value="UniProtKB-EC"/>
</dbReference>
<evidence type="ECO:0000259" key="16">
    <source>
        <dbReference type="SMART" id="SM00904"/>
    </source>
</evidence>
<keyword evidence="7 15" id="KW-0548">Nucleotidyltransferase</keyword>
<dbReference type="Gene3D" id="3.40.50.620">
    <property type="entry name" value="HUPs"/>
    <property type="match status" value="1"/>
</dbReference>
<evidence type="ECO:0000256" key="13">
    <source>
        <dbReference type="ARBA" id="ARBA00047880"/>
    </source>
</evidence>
<evidence type="ECO:0000256" key="15">
    <source>
        <dbReference type="PIRNR" id="PIRNR004491"/>
    </source>
</evidence>
<evidence type="ECO:0000256" key="9">
    <source>
        <dbReference type="ARBA" id="ARBA00022777"/>
    </source>
</evidence>
<keyword evidence="8 15" id="KW-0547">Nucleotide-binding</keyword>
<dbReference type="GO" id="GO:0008531">
    <property type="term" value="F:riboflavin kinase activity"/>
    <property type="evidence" value="ECO:0007669"/>
    <property type="project" value="UniProtKB-EC"/>
</dbReference>
<organism evidence="17 18">
    <name type="scientific">Moraxella oculi</name>
    <dbReference type="NCBI Taxonomy" id="2940516"/>
    <lineage>
        <taxon>Bacteria</taxon>
        <taxon>Pseudomonadati</taxon>
        <taxon>Pseudomonadota</taxon>
        <taxon>Gammaproteobacteria</taxon>
        <taxon>Moraxellales</taxon>
        <taxon>Moraxellaceae</taxon>
        <taxon>Moraxella</taxon>
    </lineage>
</organism>
<dbReference type="NCBIfam" id="TIGR00083">
    <property type="entry name" value="ribF"/>
    <property type="match status" value="1"/>
</dbReference>
<dbReference type="PANTHER" id="PTHR22749">
    <property type="entry name" value="RIBOFLAVIN KINASE/FMN ADENYLYLTRANSFERASE"/>
    <property type="match status" value="1"/>
</dbReference>
<keyword evidence="12" id="KW-0511">Multifunctional enzyme</keyword>
<evidence type="ECO:0000256" key="14">
    <source>
        <dbReference type="ARBA" id="ARBA00049494"/>
    </source>
</evidence>
<dbReference type="InterPro" id="IPR015864">
    <property type="entry name" value="FAD_synthase"/>
</dbReference>
<dbReference type="SMART" id="SM00904">
    <property type="entry name" value="Flavokinase"/>
    <property type="match status" value="1"/>
</dbReference>
<dbReference type="Proteomes" id="UP001624684">
    <property type="component" value="Unassembled WGS sequence"/>
</dbReference>
<dbReference type="SUPFAM" id="SSF82114">
    <property type="entry name" value="Riboflavin kinase-like"/>
    <property type="match status" value="1"/>
</dbReference>
<keyword evidence="10 15" id="KW-0274">FAD</keyword>
<dbReference type="EMBL" id="JBJJXE010000003">
    <property type="protein sequence ID" value="MFL1732067.1"/>
    <property type="molecule type" value="Genomic_DNA"/>
</dbReference>
<comment type="caution">
    <text evidence="17">The sequence shown here is derived from an EMBL/GenBank/DDBJ whole genome shotgun (WGS) entry which is preliminary data.</text>
</comment>
<comment type="pathway">
    <text evidence="2 15">Cofactor biosynthesis; FAD biosynthesis; FAD from FMN: step 1/1.</text>
</comment>
<evidence type="ECO:0000313" key="18">
    <source>
        <dbReference type="Proteomes" id="UP001624684"/>
    </source>
</evidence>
<evidence type="ECO:0000256" key="2">
    <source>
        <dbReference type="ARBA" id="ARBA00004726"/>
    </source>
</evidence>
<evidence type="ECO:0000256" key="12">
    <source>
        <dbReference type="ARBA" id="ARBA00023268"/>
    </source>
</evidence>
<name>A0ABW8U7L1_9GAMM</name>
<evidence type="ECO:0000256" key="8">
    <source>
        <dbReference type="ARBA" id="ARBA00022741"/>
    </source>
</evidence>
<dbReference type="Pfam" id="PF01687">
    <property type="entry name" value="Flavokinase"/>
    <property type="match status" value="1"/>
</dbReference>
<evidence type="ECO:0000256" key="4">
    <source>
        <dbReference type="ARBA" id="ARBA00022630"/>
    </source>
</evidence>
<evidence type="ECO:0000256" key="3">
    <source>
        <dbReference type="ARBA" id="ARBA00005201"/>
    </source>
</evidence>
<keyword evidence="6 15" id="KW-0808">Transferase</keyword>
<dbReference type="CDD" id="cd02064">
    <property type="entry name" value="FAD_synthetase_N"/>
    <property type="match status" value="1"/>
</dbReference>
<dbReference type="PIRSF" id="PIRSF004491">
    <property type="entry name" value="FAD_Synth"/>
    <property type="match status" value="1"/>
</dbReference>
<dbReference type="Pfam" id="PF06574">
    <property type="entry name" value="FAD_syn"/>
    <property type="match status" value="1"/>
</dbReference>
<accession>A0ABW8U7L1</accession>
<evidence type="ECO:0000256" key="6">
    <source>
        <dbReference type="ARBA" id="ARBA00022679"/>
    </source>
</evidence>
<proteinExistence type="inferred from homology"/>
<dbReference type="InterPro" id="IPR002606">
    <property type="entry name" value="Riboflavin_kinase_bac"/>
</dbReference>
<sequence>MQLTYLNLNKLDKLPPIALTIGNYDGVHLGHQVMLDVLVKDAKSKQLATAVMVFEPQPREFFCPDNPPSRLTSLNEKASIMANLGIDHLIVAGFDDEFRSLSADEFAQLLHRLNVRHLVLGDDFRFGQDRLGDAHFLMDCNFSVSSLNTIFNDEVRISSTLIRQALTDHDLAFAKQLLGRDYAITGIVEHGDKIGRQLGFATANIALNRPKPAVLGVYGADIFAFKDGKKVDWALLGKQQGICGVATGSLFGAVNVGMRPSVSGTQYRLEVHLPNFSADLYGMTLQVVFRTFLHGEKKYDDLAMLKQGIAKDVADLLTWRRQQVC</sequence>
<protein>
    <recommendedName>
        <fullName evidence="15">Riboflavin biosynthesis protein</fullName>
    </recommendedName>
    <domain>
        <recommendedName>
            <fullName evidence="15">Riboflavin kinase</fullName>
            <ecNumber evidence="15">2.7.1.26</ecNumber>
        </recommendedName>
        <alternativeName>
            <fullName evidence="15">Flavokinase</fullName>
        </alternativeName>
    </domain>
    <domain>
        <recommendedName>
            <fullName evidence="15">FMN adenylyltransferase</fullName>
            <ecNumber evidence="15">2.7.7.2</ecNumber>
        </recommendedName>
        <alternativeName>
            <fullName evidence="15">FAD pyrophosphorylase</fullName>
        </alternativeName>
        <alternativeName>
            <fullName evidence="15">FAD synthase</fullName>
        </alternativeName>
    </domain>
</protein>
<evidence type="ECO:0000256" key="1">
    <source>
        <dbReference type="ARBA" id="ARBA00002121"/>
    </source>
</evidence>
<dbReference type="InterPro" id="IPR023468">
    <property type="entry name" value="Riboflavin_kinase"/>
</dbReference>
<keyword evidence="18" id="KW-1185">Reference proteome</keyword>
<evidence type="ECO:0000256" key="10">
    <source>
        <dbReference type="ARBA" id="ARBA00022827"/>
    </source>
</evidence>
<evidence type="ECO:0000313" key="17">
    <source>
        <dbReference type="EMBL" id="MFL1732067.1"/>
    </source>
</evidence>
<dbReference type="InterPro" id="IPR015865">
    <property type="entry name" value="Riboflavin_kinase_bac/euk"/>
</dbReference>
<keyword evidence="9 15" id="KW-0418">Kinase</keyword>
<feature type="domain" description="Riboflavin kinase" evidence="16">
    <location>
        <begin position="177"/>
        <end position="321"/>
    </location>
</feature>
<evidence type="ECO:0000256" key="11">
    <source>
        <dbReference type="ARBA" id="ARBA00022840"/>
    </source>
</evidence>
<dbReference type="InterPro" id="IPR014729">
    <property type="entry name" value="Rossmann-like_a/b/a_fold"/>
</dbReference>
<gene>
    <name evidence="17" type="primary">ribF</name>
    <name evidence="17" type="ORF">ACJHVH_03510</name>
</gene>
<reference evidence="17 18" key="1">
    <citation type="submission" date="2024-11" db="EMBL/GenBank/DDBJ databases">
        <title>First Report of Moraxella oculi in Brazil in an Infectious Bovine Keratoconjunctivitis Outbreak.</title>
        <authorList>
            <person name="Carvalho C.V."/>
            <person name="Domingues R."/>
            <person name="Coutinho C."/>
            <person name="Honorio N.T.B.S."/>
            <person name="Faza D.R.L.R."/>
            <person name="Carvalho W.A."/>
            <person name="Machado A.B.F."/>
            <person name="Martins M.F."/>
            <person name="Gaspar E.B."/>
        </authorList>
    </citation>
    <scope>NUCLEOTIDE SEQUENCE [LARGE SCALE GENOMIC DNA]</scope>
    <source>
        <strain evidence="17 18">2117LE</strain>
    </source>
</reference>
<comment type="function">
    <text evidence="1">Catalyzes the phosphorylation of riboflavin to FMN followed by the adenylation of FMN to FAD.</text>
</comment>